<accession>A0AAN7BFB8</accession>
<dbReference type="Pfam" id="PF13602">
    <property type="entry name" value="ADH_zinc_N_2"/>
    <property type="match status" value="1"/>
</dbReference>
<dbReference type="SMART" id="SM00829">
    <property type="entry name" value="PKS_ER"/>
    <property type="match status" value="1"/>
</dbReference>
<protein>
    <recommendedName>
        <fullName evidence="1">Enoyl reductase (ER) domain-containing protein</fullName>
    </recommendedName>
</protein>
<dbReference type="InterPro" id="IPR013154">
    <property type="entry name" value="ADH-like_N"/>
</dbReference>
<dbReference type="SUPFAM" id="SSF50129">
    <property type="entry name" value="GroES-like"/>
    <property type="match status" value="1"/>
</dbReference>
<evidence type="ECO:0000259" key="1">
    <source>
        <dbReference type="SMART" id="SM00829"/>
    </source>
</evidence>
<dbReference type="Proteomes" id="UP001301958">
    <property type="component" value="Unassembled WGS sequence"/>
</dbReference>
<dbReference type="PANTHER" id="PTHR11695">
    <property type="entry name" value="ALCOHOL DEHYDROGENASE RELATED"/>
    <property type="match status" value="1"/>
</dbReference>
<reference evidence="2" key="2">
    <citation type="submission" date="2023-05" db="EMBL/GenBank/DDBJ databases">
        <authorList>
            <consortium name="Lawrence Berkeley National Laboratory"/>
            <person name="Steindorff A."/>
            <person name="Hensen N."/>
            <person name="Bonometti L."/>
            <person name="Westerberg I."/>
            <person name="Brannstrom I.O."/>
            <person name="Guillou S."/>
            <person name="Cros-Aarteil S."/>
            <person name="Calhoun S."/>
            <person name="Haridas S."/>
            <person name="Kuo A."/>
            <person name="Mondo S."/>
            <person name="Pangilinan J."/>
            <person name="Riley R."/>
            <person name="Labutti K."/>
            <person name="Andreopoulos B."/>
            <person name="Lipzen A."/>
            <person name="Chen C."/>
            <person name="Yanf M."/>
            <person name="Daum C."/>
            <person name="Ng V."/>
            <person name="Clum A."/>
            <person name="Ohm R."/>
            <person name="Martin F."/>
            <person name="Silar P."/>
            <person name="Natvig D."/>
            <person name="Lalanne C."/>
            <person name="Gautier V."/>
            <person name="Ament-Velasquez S.L."/>
            <person name="Kruys A."/>
            <person name="Hutchinson M.I."/>
            <person name="Powell A.J."/>
            <person name="Barry K."/>
            <person name="Miller A.N."/>
            <person name="Grigoriev I.V."/>
            <person name="Debuchy R."/>
            <person name="Gladieux P."/>
            <person name="Thoren M.H."/>
            <person name="Johannesson H."/>
        </authorList>
    </citation>
    <scope>NUCLEOTIDE SEQUENCE</scope>
    <source>
        <strain evidence="2">CBS 990.96</strain>
    </source>
</reference>
<dbReference type="InterPro" id="IPR020843">
    <property type="entry name" value="ER"/>
</dbReference>
<feature type="domain" description="Enoyl reductase (ER)" evidence="1">
    <location>
        <begin position="21"/>
        <end position="342"/>
    </location>
</feature>
<gene>
    <name evidence="2" type="ORF">QBC38DRAFT_490882</name>
</gene>
<sequence>MSSTNLPKTMRAMQWTTATPNLHSNLTLNPSAPVPPISPNQVLVKVLSAAINPADHKIPESIPAFLRRFLIGTGAITPGMDFCGRIVQVGSKVDKTKFSEGEKVFGRLGAPGQHGTLAEYVPVPANVMAKLPEGVSVDEAACLGIVGETTYQSIQPFVKEGDKVFINGGSGGTGTFSVQVAKALGCHVTTTCSTGKIDFVKSLGADEIIDYTKSDVIAELKKKGQVFSVVVDNVGTPYELYKASDDFLLPSGRYMQIGAPPSLATVLSIMKRTLLPGILGGGKRAYTMVYPKHQPWEMDVLAGWVKEGKLKVVFEEPRYKLEEAAKAFEKLREGRNRGKIVVKVAEE</sequence>
<dbReference type="InterPro" id="IPR036291">
    <property type="entry name" value="NAD(P)-bd_dom_sf"/>
</dbReference>
<evidence type="ECO:0000313" key="2">
    <source>
        <dbReference type="EMBL" id="KAK4222008.1"/>
    </source>
</evidence>
<dbReference type="Pfam" id="PF08240">
    <property type="entry name" value="ADH_N"/>
    <property type="match status" value="1"/>
</dbReference>
<dbReference type="EMBL" id="MU865497">
    <property type="protein sequence ID" value="KAK4222008.1"/>
    <property type="molecule type" value="Genomic_DNA"/>
</dbReference>
<organism evidence="2 3">
    <name type="scientific">Podospora fimiseda</name>
    <dbReference type="NCBI Taxonomy" id="252190"/>
    <lineage>
        <taxon>Eukaryota</taxon>
        <taxon>Fungi</taxon>
        <taxon>Dikarya</taxon>
        <taxon>Ascomycota</taxon>
        <taxon>Pezizomycotina</taxon>
        <taxon>Sordariomycetes</taxon>
        <taxon>Sordariomycetidae</taxon>
        <taxon>Sordariales</taxon>
        <taxon>Podosporaceae</taxon>
        <taxon>Podospora</taxon>
    </lineage>
</organism>
<dbReference type="InterPro" id="IPR050700">
    <property type="entry name" value="YIM1/Zinc_Alcohol_DH_Fams"/>
</dbReference>
<dbReference type="InterPro" id="IPR011032">
    <property type="entry name" value="GroES-like_sf"/>
</dbReference>
<proteinExistence type="predicted"/>
<dbReference type="PANTHER" id="PTHR11695:SF294">
    <property type="entry name" value="RETICULON-4-INTERACTING PROTEIN 1, MITOCHONDRIAL"/>
    <property type="match status" value="1"/>
</dbReference>
<evidence type="ECO:0000313" key="3">
    <source>
        <dbReference type="Proteomes" id="UP001301958"/>
    </source>
</evidence>
<reference evidence="2" key="1">
    <citation type="journal article" date="2023" name="Mol. Phylogenet. Evol.">
        <title>Genome-scale phylogeny and comparative genomics of the fungal order Sordariales.</title>
        <authorList>
            <person name="Hensen N."/>
            <person name="Bonometti L."/>
            <person name="Westerberg I."/>
            <person name="Brannstrom I.O."/>
            <person name="Guillou S."/>
            <person name="Cros-Aarteil S."/>
            <person name="Calhoun S."/>
            <person name="Haridas S."/>
            <person name="Kuo A."/>
            <person name="Mondo S."/>
            <person name="Pangilinan J."/>
            <person name="Riley R."/>
            <person name="LaButti K."/>
            <person name="Andreopoulos B."/>
            <person name="Lipzen A."/>
            <person name="Chen C."/>
            <person name="Yan M."/>
            <person name="Daum C."/>
            <person name="Ng V."/>
            <person name="Clum A."/>
            <person name="Steindorff A."/>
            <person name="Ohm R.A."/>
            <person name="Martin F."/>
            <person name="Silar P."/>
            <person name="Natvig D.O."/>
            <person name="Lalanne C."/>
            <person name="Gautier V."/>
            <person name="Ament-Velasquez S.L."/>
            <person name="Kruys A."/>
            <person name="Hutchinson M.I."/>
            <person name="Powell A.J."/>
            <person name="Barry K."/>
            <person name="Miller A.N."/>
            <person name="Grigoriev I.V."/>
            <person name="Debuchy R."/>
            <person name="Gladieux P."/>
            <person name="Hiltunen Thoren M."/>
            <person name="Johannesson H."/>
        </authorList>
    </citation>
    <scope>NUCLEOTIDE SEQUENCE</scope>
    <source>
        <strain evidence="2">CBS 990.96</strain>
    </source>
</reference>
<dbReference type="GO" id="GO:0016491">
    <property type="term" value="F:oxidoreductase activity"/>
    <property type="evidence" value="ECO:0007669"/>
    <property type="project" value="InterPro"/>
</dbReference>
<name>A0AAN7BFB8_9PEZI</name>
<dbReference type="SUPFAM" id="SSF51735">
    <property type="entry name" value="NAD(P)-binding Rossmann-fold domains"/>
    <property type="match status" value="1"/>
</dbReference>
<dbReference type="CDD" id="cd08267">
    <property type="entry name" value="MDR1"/>
    <property type="match status" value="1"/>
</dbReference>
<dbReference type="AlphaFoldDB" id="A0AAN7BFB8"/>
<dbReference type="Gene3D" id="3.40.50.720">
    <property type="entry name" value="NAD(P)-binding Rossmann-like Domain"/>
    <property type="match status" value="1"/>
</dbReference>
<comment type="caution">
    <text evidence="2">The sequence shown here is derived from an EMBL/GenBank/DDBJ whole genome shotgun (WGS) entry which is preliminary data.</text>
</comment>
<dbReference type="GO" id="GO:0005739">
    <property type="term" value="C:mitochondrion"/>
    <property type="evidence" value="ECO:0007669"/>
    <property type="project" value="TreeGrafter"/>
</dbReference>
<keyword evidence="3" id="KW-1185">Reference proteome</keyword>
<dbReference type="Gene3D" id="3.90.180.10">
    <property type="entry name" value="Medium-chain alcohol dehydrogenases, catalytic domain"/>
    <property type="match status" value="1"/>
</dbReference>